<dbReference type="Proteomes" id="UP000305131">
    <property type="component" value="Unassembled WGS sequence"/>
</dbReference>
<keyword evidence="3 6" id="KW-0255">Endonuclease</keyword>
<dbReference type="RefSeq" id="WP_138398285.1">
    <property type="nucleotide sequence ID" value="NZ_JBAFVI010000018.1"/>
</dbReference>
<comment type="catalytic activity">
    <reaction evidence="6">
        <text>Endonucleolytic cleavage of RNA, removing 5'-extranucleotides from tRNA precursor.</text>
        <dbReference type="EC" id="3.1.26.5"/>
    </reaction>
</comment>
<accession>A0A6C1KIV8</accession>
<dbReference type="EMBL" id="VAUP01000012">
    <property type="protein sequence ID" value="TLX44219.1"/>
    <property type="molecule type" value="Genomic_DNA"/>
</dbReference>
<sequence>MDHLRKRRDFLAAAKAERAGATSFLMQGRDRGDAGTMRVGFTVTKKTGNSVVRNRIRRRLREAVRRVLPDAGRAGFDYVLVAREAALRTPFETLVQEIERSVRKVNTPKVPGARKSPSKTSASKTSASKASALKTGAQPDAPKPNAPHDARETDGRPEHPASTGGAGAAAGAPTPPSDDIKPTPADGGLPA</sequence>
<dbReference type="PANTHER" id="PTHR33992">
    <property type="entry name" value="RIBONUCLEASE P PROTEIN COMPONENT"/>
    <property type="match status" value="1"/>
</dbReference>
<evidence type="ECO:0000313" key="10">
    <source>
        <dbReference type="Proteomes" id="UP000305131"/>
    </source>
</evidence>
<evidence type="ECO:0000256" key="8">
    <source>
        <dbReference type="SAM" id="MobiDB-lite"/>
    </source>
</evidence>
<name>A0A6C1KIV8_XANAU</name>
<evidence type="ECO:0000256" key="4">
    <source>
        <dbReference type="ARBA" id="ARBA00022801"/>
    </source>
</evidence>
<dbReference type="Gene3D" id="3.30.230.10">
    <property type="match status" value="1"/>
</dbReference>
<evidence type="ECO:0000256" key="5">
    <source>
        <dbReference type="ARBA" id="ARBA00022884"/>
    </source>
</evidence>
<reference evidence="9 10" key="1">
    <citation type="submission" date="2019-05" db="EMBL/GenBank/DDBJ databases">
        <authorList>
            <person name="Zhou X."/>
        </authorList>
    </citation>
    <scope>NUCLEOTIDE SEQUENCE [LARGE SCALE GENOMIC DNA]</scope>
    <source>
        <strain evidence="9 10">DSM 432</strain>
    </source>
</reference>
<comment type="caution">
    <text evidence="9">The sequence shown here is derived from an EMBL/GenBank/DDBJ whole genome shotgun (WGS) entry which is preliminary data.</text>
</comment>
<keyword evidence="2 6" id="KW-0540">Nuclease</keyword>
<evidence type="ECO:0000256" key="6">
    <source>
        <dbReference type="HAMAP-Rule" id="MF_00227"/>
    </source>
</evidence>
<feature type="region of interest" description="Disordered" evidence="8">
    <location>
        <begin position="104"/>
        <end position="191"/>
    </location>
</feature>
<dbReference type="GeneID" id="95772676"/>
<dbReference type="GO" id="GO:0000049">
    <property type="term" value="F:tRNA binding"/>
    <property type="evidence" value="ECO:0007669"/>
    <property type="project" value="UniProtKB-UniRule"/>
</dbReference>
<dbReference type="AlphaFoldDB" id="A0A6C1KIV8"/>
<keyword evidence="4 6" id="KW-0378">Hydrolase</keyword>
<gene>
    <name evidence="6 9" type="primary">rnpA</name>
    <name evidence="9" type="ORF">FBQ73_04290</name>
</gene>
<evidence type="ECO:0000256" key="7">
    <source>
        <dbReference type="NCBIfam" id="TIGR00188"/>
    </source>
</evidence>
<dbReference type="OrthoDB" id="9810867at2"/>
<feature type="compositionally biased region" description="Low complexity" evidence="8">
    <location>
        <begin position="113"/>
        <end position="135"/>
    </location>
</feature>
<evidence type="ECO:0000256" key="2">
    <source>
        <dbReference type="ARBA" id="ARBA00022722"/>
    </source>
</evidence>
<proteinExistence type="inferred from homology"/>
<dbReference type="HAMAP" id="MF_00227">
    <property type="entry name" value="RNase_P"/>
    <property type="match status" value="1"/>
</dbReference>
<protein>
    <recommendedName>
        <fullName evidence="6 7">Ribonuclease P protein component</fullName>
        <shortName evidence="6">RNase P protein</shortName>
        <shortName evidence="6">RNaseP protein</shortName>
        <ecNumber evidence="6 7">3.1.26.5</ecNumber>
    </recommendedName>
    <alternativeName>
        <fullName evidence="6">Protein C5</fullName>
    </alternativeName>
</protein>
<feature type="compositionally biased region" description="Basic and acidic residues" evidence="8">
    <location>
        <begin position="146"/>
        <end position="159"/>
    </location>
</feature>
<comment type="function">
    <text evidence="6">RNaseP catalyzes the removal of the 5'-leader sequence from pre-tRNA to produce the mature 5'-terminus. It can also cleave other RNA substrates such as 4.5S RNA. The protein component plays an auxiliary but essential role in vivo by binding to the 5'-leader sequence and broadening the substrate specificity of the ribozyme.</text>
</comment>
<keyword evidence="5 6" id="KW-0694">RNA-binding</keyword>
<organism evidence="9 10">
    <name type="scientific">Xanthobacter autotrophicus</name>
    <dbReference type="NCBI Taxonomy" id="280"/>
    <lineage>
        <taxon>Bacteria</taxon>
        <taxon>Pseudomonadati</taxon>
        <taxon>Pseudomonadota</taxon>
        <taxon>Alphaproteobacteria</taxon>
        <taxon>Hyphomicrobiales</taxon>
        <taxon>Xanthobacteraceae</taxon>
        <taxon>Xanthobacter</taxon>
    </lineage>
</organism>
<dbReference type="GO" id="GO:0001682">
    <property type="term" value="P:tRNA 5'-leader removal"/>
    <property type="evidence" value="ECO:0007669"/>
    <property type="project" value="UniProtKB-UniRule"/>
</dbReference>
<evidence type="ECO:0000256" key="3">
    <source>
        <dbReference type="ARBA" id="ARBA00022759"/>
    </source>
</evidence>
<evidence type="ECO:0000313" key="9">
    <source>
        <dbReference type="EMBL" id="TLX44219.1"/>
    </source>
</evidence>
<dbReference type="GO" id="GO:0042781">
    <property type="term" value="F:3'-tRNA processing endoribonuclease activity"/>
    <property type="evidence" value="ECO:0007669"/>
    <property type="project" value="TreeGrafter"/>
</dbReference>
<dbReference type="PANTHER" id="PTHR33992:SF1">
    <property type="entry name" value="RIBONUCLEASE P PROTEIN COMPONENT"/>
    <property type="match status" value="1"/>
</dbReference>
<dbReference type="EC" id="3.1.26.5" evidence="6 7"/>
<evidence type="ECO:0000256" key="1">
    <source>
        <dbReference type="ARBA" id="ARBA00022694"/>
    </source>
</evidence>
<comment type="subunit">
    <text evidence="6">Consists of a catalytic RNA component (M1 or rnpB) and a protein subunit.</text>
</comment>
<comment type="similarity">
    <text evidence="6">Belongs to the RnpA family.</text>
</comment>
<dbReference type="NCBIfam" id="TIGR00188">
    <property type="entry name" value="rnpA"/>
    <property type="match status" value="1"/>
</dbReference>
<dbReference type="InterPro" id="IPR000100">
    <property type="entry name" value="RNase_P"/>
</dbReference>
<dbReference type="InterPro" id="IPR014721">
    <property type="entry name" value="Ribsml_uS5_D2-typ_fold_subgr"/>
</dbReference>
<dbReference type="Pfam" id="PF00825">
    <property type="entry name" value="Ribonuclease_P"/>
    <property type="match status" value="1"/>
</dbReference>
<dbReference type="GO" id="GO:0030677">
    <property type="term" value="C:ribonuclease P complex"/>
    <property type="evidence" value="ECO:0007669"/>
    <property type="project" value="TreeGrafter"/>
</dbReference>
<dbReference type="SUPFAM" id="SSF54211">
    <property type="entry name" value="Ribosomal protein S5 domain 2-like"/>
    <property type="match status" value="1"/>
</dbReference>
<keyword evidence="1 6" id="KW-0819">tRNA processing</keyword>
<dbReference type="InterPro" id="IPR020568">
    <property type="entry name" value="Ribosomal_Su5_D2-typ_SF"/>
</dbReference>
<dbReference type="GO" id="GO:0004526">
    <property type="term" value="F:ribonuclease P activity"/>
    <property type="evidence" value="ECO:0007669"/>
    <property type="project" value="UniProtKB-UniRule"/>
</dbReference>